<dbReference type="Gene3D" id="1.10.167.10">
    <property type="entry name" value="Regulator of G-protein Signalling 4, domain 2"/>
    <property type="match status" value="1"/>
</dbReference>
<feature type="transmembrane region" description="Helical" evidence="1">
    <location>
        <begin position="105"/>
        <end position="129"/>
    </location>
</feature>
<dbReference type="InterPro" id="IPR044926">
    <property type="entry name" value="RGS_subdomain_2"/>
</dbReference>
<keyword evidence="1" id="KW-0812">Transmembrane</keyword>
<sequence length="510" mass="58360">MSATRVLHSNTILPTHRAGSHGGEFADAIPSWRKGIYSALGILTFIYLTTTVILFYLRRHKILDIQFRPLRLNLFNSLATIMLCVMFCFRSGFYPNEFPCFIIHWTSYIGFFLYFSALTCRVLSFTWVARYNIVKLRMSVSCNSNFHLPKTPKTPEGSMGEMGDFDFPSLRSMVRLKKFKRYATDKWLSTWVLYPILGFAFLLALVMQILMPQLSIRPVKTVCPVGAEKPTVMEVFDSSSSGTGSNQQTTLKSKKYELFEKVLEDARLFELYKACAAACFCTELILFLKEFQHLKVLVSRCCTPSNRELLPPPTPKLVFAETGHISFPETPRFPSMPLSPLSLSFITNTPCTKSIVETVTAASWIPFPYELKSNYKMFYDTFLNPDSDLSINFSGSLLNKVKEKIERGQYDLSMYESAREEVLTLLYVNTFEKFLKMYGPEIYRRKDIKIIGKCNFRNKSGKVLGVVGPIVELVKFLALSIPIVEMIFSRFLNKDIITEGEKMGADLNWH</sequence>
<dbReference type="AlphaFoldDB" id="A0A9N9CLY1"/>
<gene>
    <name evidence="3" type="ORF">AMORRO_LOCUS8027</name>
</gene>
<dbReference type="InterPro" id="IPR036305">
    <property type="entry name" value="RGS_sf"/>
</dbReference>
<organism evidence="3 4">
    <name type="scientific">Acaulospora morrowiae</name>
    <dbReference type="NCBI Taxonomy" id="94023"/>
    <lineage>
        <taxon>Eukaryota</taxon>
        <taxon>Fungi</taxon>
        <taxon>Fungi incertae sedis</taxon>
        <taxon>Mucoromycota</taxon>
        <taxon>Glomeromycotina</taxon>
        <taxon>Glomeromycetes</taxon>
        <taxon>Diversisporales</taxon>
        <taxon>Acaulosporaceae</taxon>
        <taxon>Acaulospora</taxon>
    </lineage>
</organism>
<dbReference type="SUPFAM" id="SSF48097">
    <property type="entry name" value="Regulator of G-protein signaling, RGS"/>
    <property type="match status" value="1"/>
</dbReference>
<dbReference type="PROSITE" id="PS50132">
    <property type="entry name" value="RGS"/>
    <property type="match status" value="1"/>
</dbReference>
<protein>
    <submittedName>
        <fullName evidence="3">7965_t:CDS:1</fullName>
    </submittedName>
</protein>
<dbReference type="Pfam" id="PF00615">
    <property type="entry name" value="RGS"/>
    <property type="match status" value="1"/>
</dbReference>
<feature type="transmembrane region" description="Helical" evidence="1">
    <location>
        <begin position="187"/>
        <end position="211"/>
    </location>
</feature>
<evidence type="ECO:0000313" key="3">
    <source>
        <dbReference type="EMBL" id="CAG8606653.1"/>
    </source>
</evidence>
<evidence type="ECO:0000256" key="1">
    <source>
        <dbReference type="SAM" id="Phobius"/>
    </source>
</evidence>
<name>A0A9N9CLY1_9GLOM</name>
<reference evidence="3" key="1">
    <citation type="submission" date="2021-06" db="EMBL/GenBank/DDBJ databases">
        <authorList>
            <person name="Kallberg Y."/>
            <person name="Tangrot J."/>
            <person name="Rosling A."/>
        </authorList>
    </citation>
    <scope>NUCLEOTIDE SEQUENCE</scope>
    <source>
        <strain evidence="3">CL551</strain>
    </source>
</reference>
<dbReference type="OrthoDB" id="196547at2759"/>
<dbReference type="Proteomes" id="UP000789342">
    <property type="component" value="Unassembled WGS sequence"/>
</dbReference>
<comment type="caution">
    <text evidence="3">The sequence shown here is derived from an EMBL/GenBank/DDBJ whole genome shotgun (WGS) entry which is preliminary data.</text>
</comment>
<evidence type="ECO:0000259" key="2">
    <source>
        <dbReference type="PROSITE" id="PS50132"/>
    </source>
</evidence>
<feature type="transmembrane region" description="Helical" evidence="1">
    <location>
        <begin position="36"/>
        <end position="58"/>
    </location>
</feature>
<dbReference type="EMBL" id="CAJVPV010006538">
    <property type="protein sequence ID" value="CAG8606653.1"/>
    <property type="molecule type" value="Genomic_DNA"/>
</dbReference>
<accession>A0A9N9CLY1</accession>
<proteinExistence type="predicted"/>
<keyword evidence="4" id="KW-1185">Reference proteome</keyword>
<feature type="domain" description="RGS" evidence="2">
    <location>
        <begin position="376"/>
        <end position="436"/>
    </location>
</feature>
<dbReference type="InterPro" id="IPR016137">
    <property type="entry name" value="RGS"/>
</dbReference>
<keyword evidence="1" id="KW-1133">Transmembrane helix</keyword>
<keyword evidence="1" id="KW-0472">Membrane</keyword>
<evidence type="ECO:0000313" key="4">
    <source>
        <dbReference type="Proteomes" id="UP000789342"/>
    </source>
</evidence>
<feature type="transmembrane region" description="Helical" evidence="1">
    <location>
        <begin position="70"/>
        <end position="93"/>
    </location>
</feature>